<dbReference type="Proteomes" id="UP000019132">
    <property type="component" value="Unassembled WGS sequence"/>
</dbReference>
<dbReference type="GO" id="GO:0008836">
    <property type="term" value="F:diaminopimelate decarboxylase activity"/>
    <property type="evidence" value="ECO:0007669"/>
    <property type="project" value="TreeGrafter"/>
</dbReference>
<dbReference type="PROSITE" id="PS00879">
    <property type="entry name" value="ODR_DC_2_2"/>
    <property type="match status" value="1"/>
</dbReference>
<dbReference type="InterPro" id="IPR029066">
    <property type="entry name" value="PLP-binding_barrel"/>
</dbReference>
<dbReference type="PRINTS" id="PR01179">
    <property type="entry name" value="ODADCRBXLASE"/>
</dbReference>
<dbReference type="STRING" id="431595.K3X1A9"/>
<protein>
    <recommendedName>
        <fullName evidence="4">Orn/DAP/Arg decarboxylase 2 N-terminal domain-containing protein</fullName>
    </recommendedName>
</protein>
<dbReference type="eggNOG" id="KOG0622">
    <property type="taxonomic scope" value="Eukaryota"/>
</dbReference>
<evidence type="ECO:0000256" key="1">
    <source>
        <dbReference type="ARBA" id="ARBA00001933"/>
    </source>
</evidence>
<dbReference type="GO" id="GO:0009089">
    <property type="term" value="P:lysine biosynthetic process via diaminopimelate"/>
    <property type="evidence" value="ECO:0007669"/>
    <property type="project" value="TreeGrafter"/>
</dbReference>
<sequence>MAAALGDIDWAKYASQLDTSNVQHVVQQLLKDHALDGASSVDTAQLATLLLSALAKLSAADRYVAPLLAAHSMEELLTRHEQRSNAVTAVVQQLVAQNLLHDENPLVNLYDWDAYTARLDNLRTVLPEKEFNHAVAVKANPLRGILREGQARGFGAECASFAEAKHALSLGFQPRKVVYDSPCKTLGELKHLLLAGVYINLDNEAEVDKVRQVFEELGDAGYPSGNHNAQIGLRINPVVGGGTIDATSTATVTSKFGLPLTSETHDRLIQLFRDNPWLQGVHVHVGSQGCPIDLLVAGAKKAVQFALEINAKVGLDQIKVMDIGGGLPTVYDGGVDEAYDFRVYGDALRVQVPELFTSGFTSIITEFGRSIFVKPGITVSKVEAVKDWAGQHIAVVHVGADQFPRTAYLPELWSHCITVLGADGTVKPKASSTFIKQDIAGPLCFSGDFMAKQQLLPQIHVGDLVVIHDTGGYTMSMQSKYNSRQASSVYAYTKDKTTQSIKFALLKQRETAEEALAFWGIDHAVSF</sequence>
<dbReference type="InterPro" id="IPR009006">
    <property type="entry name" value="Ala_racemase/Decarboxylase_C"/>
</dbReference>
<feature type="modified residue" description="N6-(pyridoxal phosphate)lysine" evidence="3">
    <location>
        <position position="138"/>
    </location>
</feature>
<dbReference type="Gene3D" id="3.20.20.10">
    <property type="entry name" value="Alanine racemase"/>
    <property type="match status" value="1"/>
</dbReference>
<dbReference type="PANTHER" id="PTHR43727">
    <property type="entry name" value="DIAMINOPIMELATE DECARBOXYLASE"/>
    <property type="match status" value="1"/>
</dbReference>
<evidence type="ECO:0000313" key="6">
    <source>
        <dbReference type="Proteomes" id="UP000019132"/>
    </source>
</evidence>
<dbReference type="Gene3D" id="2.40.37.10">
    <property type="entry name" value="Lyase, Ornithine Decarboxylase, Chain A, domain 1"/>
    <property type="match status" value="1"/>
</dbReference>
<feature type="active site" description="Proton donor" evidence="3">
    <location>
        <position position="444"/>
    </location>
</feature>
<dbReference type="Pfam" id="PF02784">
    <property type="entry name" value="Orn_Arg_deC_N"/>
    <property type="match status" value="1"/>
</dbReference>
<dbReference type="EnsemblProtists" id="PYU1_T011008">
    <property type="protein sequence ID" value="PYU1_T011008"/>
    <property type="gene ID" value="PYU1_G010984"/>
</dbReference>
<organism evidence="5 6">
    <name type="scientific">Globisporangium ultimum (strain ATCC 200006 / CBS 805.95 / DAOM BR144)</name>
    <name type="common">Pythium ultimum</name>
    <dbReference type="NCBI Taxonomy" id="431595"/>
    <lineage>
        <taxon>Eukaryota</taxon>
        <taxon>Sar</taxon>
        <taxon>Stramenopiles</taxon>
        <taxon>Oomycota</taxon>
        <taxon>Peronosporomycetes</taxon>
        <taxon>Pythiales</taxon>
        <taxon>Pythiaceae</taxon>
        <taxon>Globisporangium</taxon>
    </lineage>
</organism>
<dbReference type="InterPro" id="IPR022644">
    <property type="entry name" value="De-COase2_N"/>
</dbReference>
<dbReference type="AlphaFoldDB" id="K3X1A9"/>
<feature type="domain" description="Orn/DAP/Arg decarboxylase 2 N-terminal" evidence="4">
    <location>
        <begin position="118"/>
        <end position="371"/>
    </location>
</feature>
<evidence type="ECO:0000259" key="4">
    <source>
        <dbReference type="Pfam" id="PF02784"/>
    </source>
</evidence>
<reference evidence="6" key="2">
    <citation type="submission" date="2010-04" db="EMBL/GenBank/DDBJ databases">
        <authorList>
            <person name="Buell R."/>
            <person name="Hamilton J."/>
            <person name="Hostetler J."/>
        </authorList>
    </citation>
    <scope>NUCLEOTIDE SEQUENCE [LARGE SCALE GENOMIC DNA]</scope>
    <source>
        <strain evidence="6">DAOM:BR144</strain>
    </source>
</reference>
<reference evidence="6" key="1">
    <citation type="journal article" date="2010" name="Genome Biol.">
        <title>Genome sequence of the necrotrophic plant pathogen Pythium ultimum reveals original pathogenicity mechanisms and effector repertoire.</title>
        <authorList>
            <person name="Levesque C.A."/>
            <person name="Brouwer H."/>
            <person name="Cano L."/>
            <person name="Hamilton J.P."/>
            <person name="Holt C."/>
            <person name="Huitema E."/>
            <person name="Raffaele S."/>
            <person name="Robideau G.P."/>
            <person name="Thines M."/>
            <person name="Win J."/>
            <person name="Zerillo M.M."/>
            <person name="Beakes G.W."/>
            <person name="Boore J.L."/>
            <person name="Busam D."/>
            <person name="Dumas B."/>
            <person name="Ferriera S."/>
            <person name="Fuerstenberg S.I."/>
            <person name="Gachon C.M."/>
            <person name="Gaulin E."/>
            <person name="Govers F."/>
            <person name="Grenville-Briggs L."/>
            <person name="Horner N."/>
            <person name="Hostetler J."/>
            <person name="Jiang R.H."/>
            <person name="Johnson J."/>
            <person name="Krajaejun T."/>
            <person name="Lin H."/>
            <person name="Meijer H.J."/>
            <person name="Moore B."/>
            <person name="Morris P."/>
            <person name="Phuntmart V."/>
            <person name="Puiu D."/>
            <person name="Shetty J."/>
            <person name="Stajich J.E."/>
            <person name="Tripathy S."/>
            <person name="Wawra S."/>
            <person name="van West P."/>
            <person name="Whitty B.R."/>
            <person name="Coutinho P.M."/>
            <person name="Henrissat B."/>
            <person name="Martin F."/>
            <person name="Thomas P.D."/>
            <person name="Tyler B.M."/>
            <person name="De Vries R.P."/>
            <person name="Kamoun S."/>
            <person name="Yandell M."/>
            <person name="Tisserat N."/>
            <person name="Buell C.R."/>
        </authorList>
    </citation>
    <scope>NUCLEOTIDE SEQUENCE</scope>
    <source>
        <strain evidence="6">DAOM:BR144</strain>
    </source>
</reference>
<evidence type="ECO:0000256" key="2">
    <source>
        <dbReference type="ARBA" id="ARBA00022898"/>
    </source>
</evidence>
<dbReference type="OMA" id="IPYFPGE"/>
<dbReference type="VEuPathDB" id="FungiDB:PYU1_G010984"/>
<dbReference type="PRINTS" id="PR01182">
    <property type="entry name" value="ORNDCRBXLASE"/>
</dbReference>
<dbReference type="GO" id="GO:0006596">
    <property type="term" value="P:polyamine biosynthetic process"/>
    <property type="evidence" value="ECO:0007669"/>
    <property type="project" value="InterPro"/>
</dbReference>
<keyword evidence="2 3" id="KW-0663">Pyridoxal phosphate</keyword>
<dbReference type="PANTHER" id="PTHR43727:SF3">
    <property type="entry name" value="GROUP IV DECARBOXYLASE"/>
    <property type="match status" value="1"/>
</dbReference>
<dbReference type="HOGENOM" id="CLU_026444_3_0_1"/>
<dbReference type="InterPro" id="IPR022657">
    <property type="entry name" value="De-COase2_CS"/>
</dbReference>
<dbReference type="SUPFAM" id="SSF51419">
    <property type="entry name" value="PLP-binding barrel"/>
    <property type="match status" value="1"/>
</dbReference>
<dbReference type="SUPFAM" id="SSF50621">
    <property type="entry name" value="Alanine racemase C-terminal domain-like"/>
    <property type="match status" value="1"/>
</dbReference>
<name>K3X1A9_GLOUD</name>
<dbReference type="EMBL" id="GL376590">
    <property type="status" value="NOT_ANNOTATED_CDS"/>
    <property type="molecule type" value="Genomic_DNA"/>
</dbReference>
<proteinExistence type="predicted"/>
<accession>K3X1A9</accession>
<comment type="cofactor">
    <cofactor evidence="1 3">
        <name>pyridoxal 5'-phosphate</name>
        <dbReference type="ChEBI" id="CHEBI:597326"/>
    </cofactor>
</comment>
<dbReference type="FunFam" id="3.20.20.10:FF:000025">
    <property type="entry name" value="Diaminopimelate decarboxylase, putative"/>
    <property type="match status" value="1"/>
</dbReference>
<dbReference type="InterPro" id="IPR002433">
    <property type="entry name" value="Orn_de-COase"/>
</dbReference>
<evidence type="ECO:0000256" key="3">
    <source>
        <dbReference type="PIRSR" id="PIRSR600183-50"/>
    </source>
</evidence>
<dbReference type="InParanoid" id="K3X1A9"/>
<evidence type="ECO:0000313" key="5">
    <source>
        <dbReference type="EnsemblProtists" id="PYU1_T011008"/>
    </source>
</evidence>
<keyword evidence="6" id="KW-1185">Reference proteome</keyword>
<reference evidence="5" key="3">
    <citation type="submission" date="2015-02" db="UniProtKB">
        <authorList>
            <consortium name="EnsemblProtists"/>
        </authorList>
    </citation>
    <scope>IDENTIFICATION</scope>
    <source>
        <strain evidence="5">DAOM BR144</strain>
    </source>
</reference>
<dbReference type="InterPro" id="IPR000183">
    <property type="entry name" value="Orn/DAP/Arg_de-COase"/>
</dbReference>